<feature type="compositionally biased region" description="Basic and acidic residues" evidence="3">
    <location>
        <begin position="97"/>
        <end position="109"/>
    </location>
</feature>
<evidence type="ECO:0000256" key="3">
    <source>
        <dbReference type="SAM" id="MobiDB-lite"/>
    </source>
</evidence>
<protein>
    <recommendedName>
        <fullName evidence="4">Zn(2)-C6 fungal-type domain-containing protein</fullName>
    </recommendedName>
</protein>
<dbReference type="GO" id="GO:0003677">
    <property type="term" value="F:DNA binding"/>
    <property type="evidence" value="ECO:0007669"/>
    <property type="project" value="InterPro"/>
</dbReference>
<dbReference type="GO" id="GO:0006351">
    <property type="term" value="P:DNA-templated transcription"/>
    <property type="evidence" value="ECO:0007669"/>
    <property type="project" value="InterPro"/>
</dbReference>
<dbReference type="InterPro" id="IPR007219">
    <property type="entry name" value="XnlR_reg_dom"/>
</dbReference>
<dbReference type="OrthoDB" id="2123952at2759"/>
<evidence type="ECO:0000313" key="5">
    <source>
        <dbReference type="EMBL" id="KYK54093.1"/>
    </source>
</evidence>
<evidence type="ECO:0000256" key="1">
    <source>
        <dbReference type="ARBA" id="ARBA00022723"/>
    </source>
</evidence>
<keyword evidence="1" id="KW-0479">Metal-binding</keyword>
<dbReference type="GO" id="GO:0008270">
    <property type="term" value="F:zinc ion binding"/>
    <property type="evidence" value="ECO:0007669"/>
    <property type="project" value="InterPro"/>
</dbReference>
<dbReference type="Gene3D" id="4.10.240.10">
    <property type="entry name" value="Zn(2)-C6 fungal-type DNA-binding domain"/>
    <property type="match status" value="1"/>
</dbReference>
<dbReference type="Proteomes" id="UP000076580">
    <property type="component" value="Chromosome 03"/>
</dbReference>
<dbReference type="GeneID" id="63718692"/>
<sequence length="659" mass="73316">MEGDPAAAAATVSSSSGSGSEPSVAPSTTTLPSLDAPKPKQRRVTQACDYCHQRSIRCRPCGDGLSCANCKDFDQPCTYHRKPRRRGVQPRGPTGRRPPESATHAERTPPDASKTPSSPLECSRSAPAPPHSLPFRRPDAGRVRDGDHVWAASSIASQATIVDLVDLYFEIVYPIFPFFHQPSFTRRISRADHLDSRPLFATTMAVCALVSSRIRDGSVSNPRWNLACLCDPSPDVFYAEAERQLVDITEDACLDVLRAHAVLAIAAIQNCRIRDMNRHLGTYHTLVAMDALHDESNWPAGIGVVEKEERRRLFWSIYTLDIYASVVWGGIIRSREQQSNVAYPIEVDDEFIDDAVAVDDDHSPHSASSTLNRGARTVRSDCWLSGWNFITDLYRVLEHALTRFRYNSNRSRRQSFLHEIFDDKFTSVTEASVRDSVLRMYIDLPARFKETPKLTYNVKQDRFGFQAANITGSLQLVRMVLFAAGGASIDERCQIVREVVDAFVSVPVSYLLAISTPLLYHLGGIGAFLGSVFEEPLSECDYGQVRSIMLSLAQLLEHLEAMHHSASASEKLRSQVKRIDDYMRTQRHAVPVRPPPSAPPEGRLPVLATQTTPPEAGNMPAASYQPLGLPMTDSWSFQVPAEMLDELNWNFDFGSLWNG</sequence>
<organism evidence="5 6">
    <name type="scientific">Drechmeria coniospora</name>
    <name type="common">Nematophagous fungus</name>
    <name type="synonym">Meria coniospora</name>
    <dbReference type="NCBI Taxonomy" id="98403"/>
    <lineage>
        <taxon>Eukaryota</taxon>
        <taxon>Fungi</taxon>
        <taxon>Dikarya</taxon>
        <taxon>Ascomycota</taxon>
        <taxon>Pezizomycotina</taxon>
        <taxon>Sordariomycetes</taxon>
        <taxon>Hypocreomycetidae</taxon>
        <taxon>Hypocreales</taxon>
        <taxon>Ophiocordycipitaceae</taxon>
        <taxon>Drechmeria</taxon>
    </lineage>
</organism>
<dbReference type="PANTHER" id="PTHR46910:SF18">
    <property type="entry name" value="ZN(II)2CYS6 TRANSCRIPTION FACTOR (EUROFUNG)"/>
    <property type="match status" value="1"/>
</dbReference>
<reference evidence="5 6" key="1">
    <citation type="journal article" date="2016" name="Sci. Rep.">
        <title>Insights into Adaptations to a Near-Obligate Nematode Endoparasitic Lifestyle from the Finished Genome of Drechmeria coniospora.</title>
        <authorList>
            <person name="Zhang L."/>
            <person name="Zhou Z."/>
            <person name="Guo Q."/>
            <person name="Fokkens L."/>
            <person name="Miskei M."/>
            <person name="Pocsi I."/>
            <person name="Zhang W."/>
            <person name="Chen M."/>
            <person name="Wang L."/>
            <person name="Sun Y."/>
            <person name="Donzelli B.G."/>
            <person name="Gibson D.M."/>
            <person name="Nelson D.R."/>
            <person name="Luo J.G."/>
            <person name="Rep M."/>
            <person name="Liu H."/>
            <person name="Yang S."/>
            <person name="Wang J."/>
            <person name="Krasnoff S.B."/>
            <person name="Xu Y."/>
            <person name="Molnar I."/>
            <person name="Lin M."/>
        </authorList>
    </citation>
    <scope>NUCLEOTIDE SEQUENCE [LARGE SCALE GENOMIC DNA]</scope>
    <source>
        <strain evidence="5 6">ARSEF 6962</strain>
    </source>
</reference>
<dbReference type="Pfam" id="PF04082">
    <property type="entry name" value="Fungal_trans"/>
    <property type="match status" value="1"/>
</dbReference>
<dbReference type="AlphaFoldDB" id="A0A151GAG7"/>
<keyword evidence="2" id="KW-0539">Nucleus</keyword>
<evidence type="ECO:0000259" key="4">
    <source>
        <dbReference type="SMART" id="SM00066"/>
    </source>
</evidence>
<dbReference type="InterPro" id="IPR050987">
    <property type="entry name" value="AtrR-like"/>
</dbReference>
<evidence type="ECO:0000256" key="2">
    <source>
        <dbReference type="ARBA" id="ARBA00023242"/>
    </source>
</evidence>
<feature type="domain" description="Zn(2)-C6 fungal-type" evidence="4">
    <location>
        <begin position="42"/>
        <end position="88"/>
    </location>
</feature>
<feature type="compositionally biased region" description="Basic residues" evidence="3">
    <location>
        <begin position="79"/>
        <end position="88"/>
    </location>
</feature>
<proteinExistence type="predicted"/>
<dbReference type="CDD" id="cd00067">
    <property type="entry name" value="GAL4"/>
    <property type="match status" value="1"/>
</dbReference>
<dbReference type="CDD" id="cd12148">
    <property type="entry name" value="fungal_TF_MHR"/>
    <property type="match status" value="1"/>
</dbReference>
<dbReference type="InterPro" id="IPR001138">
    <property type="entry name" value="Zn2Cys6_DnaBD"/>
</dbReference>
<feature type="compositionally biased region" description="Low complexity" evidence="3">
    <location>
        <begin position="1"/>
        <end position="27"/>
    </location>
</feature>
<dbReference type="PANTHER" id="PTHR46910">
    <property type="entry name" value="TRANSCRIPTION FACTOR PDR1"/>
    <property type="match status" value="1"/>
</dbReference>
<feature type="region of interest" description="Disordered" evidence="3">
    <location>
        <begin position="78"/>
        <end position="140"/>
    </location>
</feature>
<dbReference type="InParanoid" id="A0A151GAG7"/>
<name>A0A151GAG7_DRECN</name>
<dbReference type="RefSeq" id="XP_040653445.1">
    <property type="nucleotide sequence ID" value="XM_040803341.1"/>
</dbReference>
<dbReference type="SMART" id="SM00066">
    <property type="entry name" value="GAL4"/>
    <property type="match status" value="1"/>
</dbReference>
<gene>
    <name evidence="5" type="ORF">DCS_06049</name>
</gene>
<comment type="caution">
    <text evidence="5">The sequence shown here is derived from an EMBL/GenBank/DDBJ whole genome shotgun (WGS) entry which is preliminary data.</text>
</comment>
<dbReference type="EMBL" id="LAYC01000003">
    <property type="protein sequence ID" value="KYK54093.1"/>
    <property type="molecule type" value="Genomic_DNA"/>
</dbReference>
<dbReference type="GO" id="GO:0000981">
    <property type="term" value="F:DNA-binding transcription factor activity, RNA polymerase II-specific"/>
    <property type="evidence" value="ECO:0007669"/>
    <property type="project" value="InterPro"/>
</dbReference>
<accession>A0A151GAG7</accession>
<keyword evidence="6" id="KW-1185">Reference proteome</keyword>
<evidence type="ECO:0000313" key="6">
    <source>
        <dbReference type="Proteomes" id="UP000076580"/>
    </source>
</evidence>
<feature type="region of interest" description="Disordered" evidence="3">
    <location>
        <begin position="1"/>
        <end position="44"/>
    </location>
</feature>
<dbReference type="InterPro" id="IPR036864">
    <property type="entry name" value="Zn2-C6_fun-type_DNA-bd_sf"/>
</dbReference>
<dbReference type="SUPFAM" id="SSF57701">
    <property type="entry name" value="Zn2/Cys6 DNA-binding domain"/>
    <property type="match status" value="1"/>
</dbReference>